<feature type="compositionally biased region" description="Basic and acidic residues" evidence="1">
    <location>
        <begin position="52"/>
        <end position="71"/>
    </location>
</feature>
<dbReference type="EMBL" id="JAGIZA010000003">
    <property type="protein sequence ID" value="MBP0492098.1"/>
    <property type="molecule type" value="Genomic_DNA"/>
</dbReference>
<protein>
    <submittedName>
        <fullName evidence="2">Uncharacterized protein</fullName>
    </submittedName>
</protein>
<dbReference type="AlphaFoldDB" id="A0A940MUS8"/>
<dbReference type="Proteomes" id="UP000677537">
    <property type="component" value="Unassembled WGS sequence"/>
</dbReference>
<name>A0A940MUS8_9PROT</name>
<keyword evidence="3" id="KW-1185">Reference proteome</keyword>
<reference evidence="2" key="1">
    <citation type="submission" date="2021-03" db="EMBL/GenBank/DDBJ databases">
        <authorList>
            <person name="So Y."/>
        </authorList>
    </citation>
    <scope>NUCLEOTIDE SEQUENCE</scope>
    <source>
        <strain evidence="2">SG15</strain>
    </source>
</reference>
<gene>
    <name evidence="2" type="ORF">J5Y10_04830</name>
</gene>
<comment type="caution">
    <text evidence="2">The sequence shown here is derived from an EMBL/GenBank/DDBJ whole genome shotgun (WGS) entry which is preliminary data.</text>
</comment>
<sequence length="86" mass="9443">MATALEVAEHLDLTDRSVRELQKRGVLPQGKRGALDLGECRLAYIRHLREQAAGRAGTKDSKHSLATERARLSGRTGRPAGGQRLR</sequence>
<accession>A0A940MUS8</accession>
<dbReference type="RefSeq" id="WP_209371318.1">
    <property type="nucleotide sequence ID" value="NZ_JAGIZA010000003.1"/>
</dbReference>
<evidence type="ECO:0000256" key="1">
    <source>
        <dbReference type="SAM" id="MobiDB-lite"/>
    </source>
</evidence>
<proteinExistence type="predicted"/>
<feature type="region of interest" description="Disordered" evidence="1">
    <location>
        <begin position="52"/>
        <end position="86"/>
    </location>
</feature>
<evidence type="ECO:0000313" key="3">
    <source>
        <dbReference type="Proteomes" id="UP000677537"/>
    </source>
</evidence>
<organism evidence="2 3">
    <name type="scientific">Roseomonas indoligenes</name>
    <dbReference type="NCBI Taxonomy" id="2820811"/>
    <lineage>
        <taxon>Bacteria</taxon>
        <taxon>Pseudomonadati</taxon>
        <taxon>Pseudomonadota</taxon>
        <taxon>Alphaproteobacteria</taxon>
        <taxon>Acetobacterales</taxon>
        <taxon>Roseomonadaceae</taxon>
        <taxon>Roseomonas</taxon>
    </lineage>
</organism>
<evidence type="ECO:0000313" key="2">
    <source>
        <dbReference type="EMBL" id="MBP0492098.1"/>
    </source>
</evidence>